<gene>
    <name evidence="7" type="ORF">XE07_0819</name>
</gene>
<evidence type="ECO:0000256" key="4">
    <source>
        <dbReference type="ARBA" id="ARBA00023014"/>
    </source>
</evidence>
<evidence type="ECO:0000256" key="1">
    <source>
        <dbReference type="ARBA" id="ARBA00022691"/>
    </source>
</evidence>
<dbReference type="PATRIC" id="fig|301375.6.peg.2127"/>
<dbReference type="InterPro" id="IPR040085">
    <property type="entry name" value="MJ0674-like"/>
</dbReference>
<evidence type="ECO:0000313" key="8">
    <source>
        <dbReference type="Proteomes" id="UP000053961"/>
    </source>
</evidence>
<keyword evidence="4 5" id="KW-0411">Iron-sulfur</keyword>
<accession>A0A101IKR4</accession>
<feature type="domain" description="Radical SAM core" evidence="6">
    <location>
        <begin position="75"/>
        <end position="199"/>
    </location>
</feature>
<reference evidence="8" key="1">
    <citation type="journal article" date="2015" name="MBio">
        <title>Genome-Resolved Metagenomic Analysis Reveals Roles for Candidate Phyla and Other Microbial Community Members in Biogeochemical Transformations in Oil Reservoirs.</title>
        <authorList>
            <person name="Hu P."/>
            <person name="Tom L."/>
            <person name="Singh A."/>
            <person name="Thomas B.C."/>
            <person name="Baker B.J."/>
            <person name="Piceno Y.M."/>
            <person name="Andersen G.L."/>
            <person name="Banfield J.F."/>
        </authorList>
    </citation>
    <scope>NUCLEOTIDE SEQUENCE [LARGE SCALE GENOMIC DNA]</scope>
</reference>
<feature type="binding site" evidence="5">
    <location>
        <position position="84"/>
    </location>
    <ligand>
        <name>[4Fe-4S] cluster</name>
        <dbReference type="ChEBI" id="CHEBI:49883"/>
        <note>4Fe-4S-S-AdoMet</note>
    </ligand>
</feature>
<evidence type="ECO:0000313" key="7">
    <source>
        <dbReference type="EMBL" id="KUK96868.1"/>
    </source>
</evidence>
<evidence type="ECO:0000256" key="5">
    <source>
        <dbReference type="PIRSR" id="PIRSR004869-50"/>
    </source>
</evidence>
<feature type="binding site" evidence="5">
    <location>
        <position position="80"/>
    </location>
    <ligand>
        <name>[4Fe-4S] cluster</name>
        <dbReference type="ChEBI" id="CHEBI:49883"/>
        <note>4Fe-4S-S-AdoMet</note>
    </ligand>
</feature>
<evidence type="ECO:0000259" key="6">
    <source>
        <dbReference type="Pfam" id="PF04055"/>
    </source>
</evidence>
<dbReference type="PANTHER" id="PTHR43075">
    <property type="entry name" value="FORMATE LYASE ACTIVATING ENZYME, PUTATIVE (AFU_ORTHOLOGUE AFUA_2G15630)-RELATED"/>
    <property type="match status" value="1"/>
</dbReference>
<dbReference type="InterPro" id="IPR013785">
    <property type="entry name" value="Aldolase_TIM"/>
</dbReference>
<feature type="binding site" evidence="5">
    <location>
        <position position="87"/>
    </location>
    <ligand>
        <name>[4Fe-4S] cluster</name>
        <dbReference type="ChEBI" id="CHEBI:49883"/>
        <note>4Fe-4S-S-AdoMet</note>
    </ligand>
</feature>
<keyword evidence="3 5" id="KW-0408">Iron</keyword>
<evidence type="ECO:0000256" key="3">
    <source>
        <dbReference type="ARBA" id="ARBA00023004"/>
    </source>
</evidence>
<comment type="cofactor">
    <cofactor evidence="5">
        <name>[4Fe-4S] cluster</name>
        <dbReference type="ChEBI" id="CHEBI:49883"/>
    </cofactor>
    <text evidence="5">Binds 1 [4Fe-4S] cluster. The cluster is coordinated with 3 cysteines and an exchangeable S-adenosyl-L-methionine.</text>
</comment>
<dbReference type="Gene3D" id="3.20.20.70">
    <property type="entry name" value="Aldolase class I"/>
    <property type="match status" value="1"/>
</dbReference>
<dbReference type="Pfam" id="PF04055">
    <property type="entry name" value="Radical_SAM"/>
    <property type="match status" value="1"/>
</dbReference>
<dbReference type="GO" id="GO:0051536">
    <property type="term" value="F:iron-sulfur cluster binding"/>
    <property type="evidence" value="ECO:0007669"/>
    <property type="project" value="UniProtKB-KW"/>
</dbReference>
<dbReference type="GO" id="GO:0003824">
    <property type="term" value="F:catalytic activity"/>
    <property type="evidence" value="ECO:0007669"/>
    <property type="project" value="InterPro"/>
</dbReference>
<organism evidence="7 8">
    <name type="scientific">Methanothrix harundinacea</name>
    <dbReference type="NCBI Taxonomy" id="301375"/>
    <lineage>
        <taxon>Archaea</taxon>
        <taxon>Methanobacteriati</taxon>
        <taxon>Methanobacteriota</taxon>
        <taxon>Stenosarchaea group</taxon>
        <taxon>Methanomicrobia</taxon>
        <taxon>Methanotrichales</taxon>
        <taxon>Methanotrichaceae</taxon>
        <taxon>Methanothrix</taxon>
    </lineage>
</organism>
<protein>
    <submittedName>
        <fullName evidence="7">Radical SAM domain protein</fullName>
    </submittedName>
</protein>
<dbReference type="PIRSF" id="PIRSF004869">
    <property type="entry name" value="PflX_prd"/>
    <property type="match status" value="1"/>
</dbReference>
<name>A0A101IKR4_9EURY</name>
<dbReference type="AlphaFoldDB" id="A0A101IKR4"/>
<dbReference type="PANTHER" id="PTHR43075:SF1">
    <property type="entry name" value="FORMATE LYASE ACTIVATING ENZYME, PUTATIVE (AFU_ORTHOLOGUE AFUA_2G15630)-RELATED"/>
    <property type="match status" value="1"/>
</dbReference>
<dbReference type="InterPro" id="IPR058240">
    <property type="entry name" value="rSAM_sf"/>
</dbReference>
<keyword evidence="2 5" id="KW-0479">Metal-binding</keyword>
<dbReference type="SFLD" id="SFLDS00029">
    <property type="entry name" value="Radical_SAM"/>
    <property type="match status" value="1"/>
</dbReference>
<dbReference type="SFLD" id="SFLDG01099">
    <property type="entry name" value="Uncharacterised_Radical_SAM_Su"/>
    <property type="match status" value="1"/>
</dbReference>
<dbReference type="Proteomes" id="UP000053961">
    <property type="component" value="Unassembled WGS sequence"/>
</dbReference>
<dbReference type="EMBL" id="LGHB01000007">
    <property type="protein sequence ID" value="KUK96868.1"/>
    <property type="molecule type" value="Genomic_DNA"/>
</dbReference>
<comment type="caution">
    <text evidence="7">The sequence shown here is derived from an EMBL/GenBank/DDBJ whole genome shotgun (WGS) entry which is preliminary data.</text>
</comment>
<dbReference type="InterPro" id="IPR007197">
    <property type="entry name" value="rSAM"/>
</dbReference>
<dbReference type="SUPFAM" id="SSF102114">
    <property type="entry name" value="Radical SAM enzymes"/>
    <property type="match status" value="1"/>
</dbReference>
<keyword evidence="1 5" id="KW-0949">S-adenosyl-L-methionine</keyword>
<dbReference type="InterPro" id="IPR016431">
    <property type="entry name" value="Pyrv-formate_lyase-activ_prd"/>
</dbReference>
<dbReference type="GO" id="GO:0046872">
    <property type="term" value="F:metal ion binding"/>
    <property type="evidence" value="ECO:0007669"/>
    <property type="project" value="UniProtKB-KW"/>
</dbReference>
<sequence length="299" mass="32766">MASYNHMPSEILRERAEIALSHLESCDLCPRACGADRLTGELGYCRSGWLARVSSFTPHFGEEPPLVGAHGSGTIFMTGCNLACVYCQNYEISQLGEGREVLPTKLAEMMICLQEAGCHNINFVTPTHVIPQILEALVEAREMGLSVPLVYNSGGYDSVETLRLLDGIFDIFMPDAKYGTEAAAKKYSDAPDYTMVMKAAILEMHRQVGPLEIDDDGVAVRGLLVRHLVLPEGLAGTSEVVRFLAEEVSPETYLNVMAQYRPCYKARSYPELSRPITLREYAEAVGLARAAGLDRGIGI</sequence>
<proteinExistence type="predicted"/>
<evidence type="ECO:0000256" key="2">
    <source>
        <dbReference type="ARBA" id="ARBA00022723"/>
    </source>
</evidence>